<sequence>MEFKKAVEIYPIQLTGDQLLSFIEEMGLNGLESWLAEVRGIKGFYSHVPISRTFQIDVERLCIHLIHMDQPVAAMNIYAQFVGLRPNVSFGWSLLKEMLHSEI</sequence>
<dbReference type="EMBL" id="KB632345">
    <property type="protein sequence ID" value="ERL93125.1"/>
    <property type="molecule type" value="Genomic_DNA"/>
</dbReference>
<evidence type="ECO:0000313" key="1">
    <source>
        <dbReference type="EMBL" id="ERL93125.1"/>
    </source>
</evidence>
<feature type="non-terminal residue" evidence="1">
    <location>
        <position position="103"/>
    </location>
</feature>
<dbReference type="OrthoDB" id="767661at2759"/>
<protein>
    <submittedName>
        <fullName evidence="1">Uncharacterized protein</fullName>
    </submittedName>
</protein>
<accession>U4USP4</accession>
<dbReference type="Proteomes" id="UP000030742">
    <property type="component" value="Unassembled WGS sequence"/>
</dbReference>
<gene>
    <name evidence="1" type="ORF">D910_10426</name>
</gene>
<organism evidence="1 2">
    <name type="scientific">Dendroctonus ponderosae</name>
    <name type="common">Mountain pine beetle</name>
    <dbReference type="NCBI Taxonomy" id="77166"/>
    <lineage>
        <taxon>Eukaryota</taxon>
        <taxon>Metazoa</taxon>
        <taxon>Ecdysozoa</taxon>
        <taxon>Arthropoda</taxon>
        <taxon>Hexapoda</taxon>
        <taxon>Insecta</taxon>
        <taxon>Pterygota</taxon>
        <taxon>Neoptera</taxon>
        <taxon>Endopterygota</taxon>
        <taxon>Coleoptera</taxon>
        <taxon>Polyphaga</taxon>
        <taxon>Cucujiformia</taxon>
        <taxon>Curculionidae</taxon>
        <taxon>Scolytinae</taxon>
        <taxon>Dendroctonus</taxon>
    </lineage>
</organism>
<reference evidence="1 2" key="1">
    <citation type="journal article" date="2013" name="Genome Biol.">
        <title>Draft genome of the mountain pine beetle, Dendroctonus ponderosae Hopkins, a major forest pest.</title>
        <authorList>
            <person name="Keeling C.I."/>
            <person name="Yuen M.M."/>
            <person name="Liao N.Y."/>
            <person name="Docking T.R."/>
            <person name="Chan S.K."/>
            <person name="Taylor G.A."/>
            <person name="Palmquist D.L."/>
            <person name="Jackman S.D."/>
            <person name="Nguyen A."/>
            <person name="Li M."/>
            <person name="Henderson H."/>
            <person name="Janes J.K."/>
            <person name="Zhao Y."/>
            <person name="Pandoh P."/>
            <person name="Moore R."/>
            <person name="Sperling F.A."/>
            <person name="Huber D.P."/>
            <person name="Birol I."/>
            <person name="Jones S.J."/>
            <person name="Bohlmann J."/>
        </authorList>
    </citation>
    <scope>NUCLEOTIDE SEQUENCE</scope>
</reference>
<name>U4USP4_DENPD</name>
<dbReference type="AlphaFoldDB" id="U4USP4"/>
<proteinExistence type="predicted"/>
<evidence type="ECO:0000313" key="2">
    <source>
        <dbReference type="Proteomes" id="UP000030742"/>
    </source>
</evidence>